<proteinExistence type="predicted"/>
<feature type="signal peptide" evidence="5">
    <location>
        <begin position="1"/>
        <end position="28"/>
    </location>
</feature>
<evidence type="ECO:0000256" key="5">
    <source>
        <dbReference type="SAM" id="SignalP"/>
    </source>
</evidence>
<dbReference type="InterPro" id="IPR001002">
    <property type="entry name" value="Chitin-bd_1"/>
</dbReference>
<dbReference type="SUPFAM" id="SSF57016">
    <property type="entry name" value="Plant lectins/antimicrobial peptides"/>
    <property type="match status" value="1"/>
</dbReference>
<evidence type="ECO:0000256" key="2">
    <source>
        <dbReference type="ARBA" id="ARBA00022821"/>
    </source>
</evidence>
<dbReference type="Proteomes" id="UP000823749">
    <property type="component" value="Chromosome 10"/>
</dbReference>
<keyword evidence="3 4" id="KW-1015">Disulfide bond</keyword>
<evidence type="ECO:0000313" key="8">
    <source>
        <dbReference type="Proteomes" id="UP000823749"/>
    </source>
</evidence>
<sequence length="86" mass="8773">MSATMHNLPTIILVGILAGAALPMLISGQDCSCAADECCSQYGYCRTSDAYCGTGCPAGPCTATSTPTDVSVSNIVKDAFFNGIID</sequence>
<keyword evidence="1 4" id="KW-0147">Chitin-binding</keyword>
<dbReference type="InterPro" id="IPR036861">
    <property type="entry name" value="Endochitinase-like_sf"/>
</dbReference>
<dbReference type="SMART" id="SM00270">
    <property type="entry name" value="ChtBD1"/>
    <property type="match status" value="1"/>
</dbReference>
<evidence type="ECO:0000256" key="1">
    <source>
        <dbReference type="ARBA" id="ARBA00022669"/>
    </source>
</evidence>
<protein>
    <recommendedName>
        <fullName evidence="6">Chitin-binding type-1 domain-containing protein</fullName>
    </recommendedName>
</protein>
<name>A0AAV6IKI8_9ERIC</name>
<dbReference type="PANTHER" id="PTHR22595:SF79">
    <property type="entry name" value="CHITINASE 12"/>
    <property type="match status" value="1"/>
</dbReference>
<feature type="disulfide bond" evidence="4">
    <location>
        <begin position="33"/>
        <end position="45"/>
    </location>
</feature>
<dbReference type="PROSITE" id="PS50941">
    <property type="entry name" value="CHIT_BIND_I_2"/>
    <property type="match status" value="1"/>
</dbReference>
<feature type="disulfide bond" evidence="4">
    <location>
        <begin position="38"/>
        <end position="52"/>
    </location>
</feature>
<keyword evidence="5" id="KW-0732">Signal</keyword>
<dbReference type="AlphaFoldDB" id="A0AAV6IKI8"/>
<keyword evidence="8" id="KW-1185">Reference proteome</keyword>
<dbReference type="CDD" id="cd00035">
    <property type="entry name" value="ChtBD1"/>
    <property type="match status" value="1"/>
</dbReference>
<evidence type="ECO:0000256" key="3">
    <source>
        <dbReference type="ARBA" id="ARBA00023157"/>
    </source>
</evidence>
<dbReference type="GO" id="GO:0004568">
    <property type="term" value="F:chitinase activity"/>
    <property type="evidence" value="ECO:0007669"/>
    <property type="project" value="TreeGrafter"/>
</dbReference>
<dbReference type="Gene3D" id="3.30.60.10">
    <property type="entry name" value="Endochitinase-like"/>
    <property type="match status" value="1"/>
</dbReference>
<comment type="caution">
    <text evidence="7">The sequence shown here is derived from an EMBL/GenBank/DDBJ whole genome shotgun (WGS) entry which is preliminary data.</text>
</comment>
<evidence type="ECO:0000259" key="6">
    <source>
        <dbReference type="PROSITE" id="PS50941"/>
    </source>
</evidence>
<feature type="domain" description="Chitin-binding type-1" evidence="6">
    <location>
        <begin position="28"/>
        <end position="63"/>
    </location>
</feature>
<dbReference type="EMBL" id="JACTNZ010000010">
    <property type="protein sequence ID" value="KAG5529131.1"/>
    <property type="molecule type" value="Genomic_DNA"/>
</dbReference>
<feature type="chain" id="PRO_5043944258" description="Chitin-binding type-1 domain-containing protein" evidence="5">
    <location>
        <begin position="29"/>
        <end position="86"/>
    </location>
</feature>
<evidence type="ECO:0000256" key="4">
    <source>
        <dbReference type="PROSITE-ProRule" id="PRU00261"/>
    </source>
</evidence>
<reference evidence="7" key="1">
    <citation type="submission" date="2020-08" db="EMBL/GenBank/DDBJ databases">
        <title>Plant Genome Project.</title>
        <authorList>
            <person name="Zhang R.-G."/>
        </authorList>
    </citation>
    <scope>NUCLEOTIDE SEQUENCE</scope>
    <source>
        <strain evidence="7">WSP0</strain>
        <tissue evidence="7">Leaf</tissue>
    </source>
</reference>
<dbReference type="GO" id="GO:0008061">
    <property type="term" value="F:chitin binding"/>
    <property type="evidence" value="ECO:0007669"/>
    <property type="project" value="UniProtKB-UniRule"/>
</dbReference>
<keyword evidence="2" id="KW-0611">Plant defense</keyword>
<dbReference type="GO" id="GO:0006952">
    <property type="term" value="P:defense response"/>
    <property type="evidence" value="ECO:0007669"/>
    <property type="project" value="UniProtKB-KW"/>
</dbReference>
<gene>
    <name evidence="7" type="ORF">RHGRI_029714</name>
</gene>
<dbReference type="PANTHER" id="PTHR22595">
    <property type="entry name" value="CHITINASE-RELATED"/>
    <property type="match status" value="1"/>
</dbReference>
<comment type="caution">
    <text evidence="4">Lacks conserved residue(s) required for the propagation of feature annotation.</text>
</comment>
<evidence type="ECO:0000313" key="7">
    <source>
        <dbReference type="EMBL" id="KAG5529131.1"/>
    </source>
</evidence>
<organism evidence="7 8">
    <name type="scientific">Rhododendron griersonianum</name>
    <dbReference type="NCBI Taxonomy" id="479676"/>
    <lineage>
        <taxon>Eukaryota</taxon>
        <taxon>Viridiplantae</taxon>
        <taxon>Streptophyta</taxon>
        <taxon>Embryophyta</taxon>
        <taxon>Tracheophyta</taxon>
        <taxon>Spermatophyta</taxon>
        <taxon>Magnoliopsida</taxon>
        <taxon>eudicotyledons</taxon>
        <taxon>Gunneridae</taxon>
        <taxon>Pentapetalae</taxon>
        <taxon>asterids</taxon>
        <taxon>Ericales</taxon>
        <taxon>Ericaceae</taxon>
        <taxon>Ericoideae</taxon>
        <taxon>Rhodoreae</taxon>
        <taxon>Rhododendron</taxon>
    </lineage>
</organism>
<accession>A0AAV6IKI8</accession>